<protein>
    <submittedName>
        <fullName evidence="2">Glyoxalase superfamily protein PhnB</fullName>
    </submittedName>
</protein>
<organism evidence="2 3">
    <name type="scientific">Methylobacterium goesingense</name>
    <dbReference type="NCBI Taxonomy" id="243690"/>
    <lineage>
        <taxon>Bacteria</taxon>
        <taxon>Pseudomonadati</taxon>
        <taxon>Pseudomonadota</taxon>
        <taxon>Alphaproteobacteria</taxon>
        <taxon>Hyphomicrobiales</taxon>
        <taxon>Methylobacteriaceae</taxon>
        <taxon>Methylobacterium</taxon>
    </lineage>
</organism>
<dbReference type="PANTHER" id="PTHR34109">
    <property type="entry name" value="BNAUNNG04460D PROTEIN-RELATED"/>
    <property type="match status" value="1"/>
</dbReference>
<evidence type="ECO:0000313" key="3">
    <source>
        <dbReference type="Proteomes" id="UP001549145"/>
    </source>
</evidence>
<comment type="caution">
    <text evidence="2">The sequence shown here is derived from an EMBL/GenBank/DDBJ whole genome shotgun (WGS) entry which is preliminary data.</text>
</comment>
<gene>
    <name evidence="2" type="ORF">ABID43_000470</name>
</gene>
<dbReference type="Gene3D" id="3.30.720.120">
    <property type="match status" value="1"/>
</dbReference>
<dbReference type="InterPro" id="IPR029068">
    <property type="entry name" value="Glyas_Bleomycin-R_OHBP_Dase"/>
</dbReference>
<name>A0ABV2KZG1_9HYPH</name>
<accession>A0ABV2KZG1</accession>
<feature type="domain" description="VOC" evidence="1">
    <location>
        <begin position="14"/>
        <end position="136"/>
    </location>
</feature>
<dbReference type="PROSITE" id="PS51819">
    <property type="entry name" value="VOC"/>
    <property type="match status" value="1"/>
</dbReference>
<dbReference type="InterPro" id="IPR037523">
    <property type="entry name" value="VOC_core"/>
</dbReference>
<dbReference type="CDD" id="cd07246">
    <property type="entry name" value="VOC_like"/>
    <property type="match status" value="1"/>
</dbReference>
<dbReference type="Pfam" id="PF00903">
    <property type="entry name" value="Glyoxalase"/>
    <property type="match status" value="1"/>
</dbReference>
<dbReference type="PANTHER" id="PTHR34109:SF1">
    <property type="entry name" value="VOC DOMAIN-CONTAINING PROTEIN"/>
    <property type="match status" value="1"/>
</dbReference>
<dbReference type="InterPro" id="IPR004360">
    <property type="entry name" value="Glyas_Fos-R_dOase_dom"/>
</dbReference>
<dbReference type="Gene3D" id="3.30.720.110">
    <property type="match status" value="1"/>
</dbReference>
<proteinExistence type="predicted"/>
<reference evidence="2 3" key="1">
    <citation type="submission" date="2024-06" db="EMBL/GenBank/DDBJ databases">
        <title>Genomic Encyclopedia of Type Strains, Phase IV (KMG-IV): sequencing the most valuable type-strain genomes for metagenomic binning, comparative biology and taxonomic classification.</title>
        <authorList>
            <person name="Goeker M."/>
        </authorList>
    </citation>
    <scope>NUCLEOTIDE SEQUENCE [LARGE SCALE GENOMIC DNA]</scope>
    <source>
        <strain evidence="2 3">DSM 21331</strain>
    </source>
</reference>
<dbReference type="RefSeq" id="WP_238275117.1">
    <property type="nucleotide sequence ID" value="NZ_BPQL01000004.1"/>
</dbReference>
<keyword evidence="3" id="KW-1185">Reference proteome</keyword>
<dbReference type="Proteomes" id="UP001549145">
    <property type="component" value="Unassembled WGS sequence"/>
</dbReference>
<sequence length="138" mass="15075">MSSTNQPDAPAPVKGGLVAYLTVDGAMKAAEFYVRAFGAEIVTVMPVDEQGRTMHVHLYVNGSSLMLGDAYPEHGHALQSPQAFNLTLMVEGIDERYARAVEAGATALMPPSDMFWGDRYGQLRDPFGVLWAMNQVKR</sequence>
<dbReference type="EMBL" id="JBEPMM010000001">
    <property type="protein sequence ID" value="MET3690951.1"/>
    <property type="molecule type" value="Genomic_DNA"/>
</dbReference>
<evidence type="ECO:0000313" key="2">
    <source>
        <dbReference type="EMBL" id="MET3690951.1"/>
    </source>
</evidence>
<dbReference type="SUPFAM" id="SSF54593">
    <property type="entry name" value="Glyoxalase/Bleomycin resistance protein/Dihydroxybiphenyl dioxygenase"/>
    <property type="match status" value="1"/>
</dbReference>
<evidence type="ECO:0000259" key="1">
    <source>
        <dbReference type="PROSITE" id="PS51819"/>
    </source>
</evidence>